<evidence type="ECO:0000256" key="2">
    <source>
        <dbReference type="SAM" id="MobiDB-lite"/>
    </source>
</evidence>
<gene>
    <name evidence="4" type="ORF">FDT66_10770</name>
</gene>
<feature type="compositionally biased region" description="Basic and acidic residues" evidence="2">
    <location>
        <begin position="8"/>
        <end position="18"/>
    </location>
</feature>
<proteinExistence type="predicted"/>
<accession>A0A5S3N5A9</accession>
<organism evidence="4 5">
    <name type="scientific">Polaribacter aestuariivivens</name>
    <dbReference type="NCBI Taxonomy" id="2304626"/>
    <lineage>
        <taxon>Bacteria</taxon>
        <taxon>Pseudomonadati</taxon>
        <taxon>Bacteroidota</taxon>
        <taxon>Flavobacteriia</taxon>
        <taxon>Flavobacteriales</taxon>
        <taxon>Flavobacteriaceae</taxon>
    </lineage>
</organism>
<evidence type="ECO:0000313" key="4">
    <source>
        <dbReference type="EMBL" id="TMM29704.1"/>
    </source>
</evidence>
<dbReference type="InterPro" id="IPR032812">
    <property type="entry name" value="SbsA_Ig"/>
</dbReference>
<dbReference type="OrthoDB" id="9809989at2"/>
<comment type="caution">
    <text evidence="4">The sequence shown here is derived from an EMBL/GenBank/DDBJ whole genome shotgun (WGS) entry which is preliminary data.</text>
</comment>
<evidence type="ECO:0000259" key="3">
    <source>
        <dbReference type="Pfam" id="PF13205"/>
    </source>
</evidence>
<dbReference type="EMBL" id="VANR01000005">
    <property type="protein sequence ID" value="TMM29704.1"/>
    <property type="molecule type" value="Genomic_DNA"/>
</dbReference>
<name>A0A5S3N5A9_9FLAO</name>
<protein>
    <recommendedName>
        <fullName evidence="3">SbsA Ig-like domain-containing protein</fullName>
    </recommendedName>
</protein>
<keyword evidence="1" id="KW-0732">Signal</keyword>
<evidence type="ECO:0000313" key="5">
    <source>
        <dbReference type="Proteomes" id="UP000307140"/>
    </source>
</evidence>
<sequence>MNSCAKTGRPDGGPKDEEAPLFITSDPPYESTNFNKKEIKLDFNEYIKLKDLNKQLVVSPPLKNPLLVTPQGTASKFLKIKILDTLQPNTTYIFNFGNAIEDNNENNTLEGFKYVFSTGSYIDSLTTSGKLQNAFSTEKPKTTNILLYKIDSTYTDSLVYKQKPNYVTSALDTTVFKFTNLKEGNYRLIALEENISDYIFNPKLDKIGFLKDTISLPRDSILLKPILLFKEIQKYEFRRGKEISKGKIQFGFEGKTKNLKINLLSKVPDTFKSISRFEKDKDTLNYWFTPIDADSLNFTVTNDIFIDTLTVRLSKKKLDSLSINFPSDRVLNFRDTLFINSNNPITAIDTSKISLIDTDTLNIPFTTFKSTKENKIGILFDKKQKSAYNLKLLPKAIVDIYETSTDTLKYSFRTKELEDYGKITLSVVNSKNENLIIDLISTKEKNKIVERRYIKSSENLVFDLLEPKTYVFRAIIDTNKNNIWDTGNYLKKSQPEKIIYFETTIELRANYFFNETFFVN</sequence>
<reference evidence="4 5" key="1">
    <citation type="submission" date="2019-05" db="EMBL/GenBank/DDBJ databases">
        <title>Polaribacter aestuariivivens sp. nov., isolated from a tidal flat.</title>
        <authorList>
            <person name="Yoon J.-H."/>
        </authorList>
    </citation>
    <scope>NUCLEOTIDE SEQUENCE [LARGE SCALE GENOMIC DNA]</scope>
    <source>
        <strain evidence="4 5">DBTF-3</strain>
    </source>
</reference>
<dbReference type="Proteomes" id="UP000307140">
    <property type="component" value="Unassembled WGS sequence"/>
</dbReference>
<feature type="domain" description="SbsA Ig-like" evidence="3">
    <location>
        <begin position="16"/>
        <end position="118"/>
    </location>
</feature>
<dbReference type="Pfam" id="PF13205">
    <property type="entry name" value="Big_5"/>
    <property type="match status" value="1"/>
</dbReference>
<dbReference type="AlphaFoldDB" id="A0A5S3N5A9"/>
<feature type="region of interest" description="Disordered" evidence="2">
    <location>
        <begin position="1"/>
        <end position="27"/>
    </location>
</feature>
<keyword evidence="5" id="KW-1185">Reference proteome</keyword>
<evidence type="ECO:0000256" key="1">
    <source>
        <dbReference type="ARBA" id="ARBA00022729"/>
    </source>
</evidence>